<keyword evidence="3 5" id="KW-1133">Transmembrane helix</keyword>
<dbReference type="GeneID" id="120817220"/>
<evidence type="ECO:0000256" key="1">
    <source>
        <dbReference type="ARBA" id="ARBA00004141"/>
    </source>
</evidence>
<name>A0AAQ4PMV0_GASAC</name>
<evidence type="ECO:0008006" key="8">
    <source>
        <dbReference type="Google" id="ProtNLM"/>
    </source>
</evidence>
<dbReference type="Pfam" id="PF13903">
    <property type="entry name" value="Claudin_2"/>
    <property type="match status" value="1"/>
</dbReference>
<keyword evidence="4 5" id="KW-0472">Membrane</keyword>
<reference evidence="6" key="2">
    <citation type="submission" date="2025-08" db="UniProtKB">
        <authorList>
            <consortium name="Ensembl"/>
        </authorList>
    </citation>
    <scope>IDENTIFICATION</scope>
</reference>
<accession>A0AAQ4PMV0</accession>
<dbReference type="RefSeq" id="XP_040029112.1">
    <property type="nucleotide sequence ID" value="XM_040173178.1"/>
</dbReference>
<evidence type="ECO:0000256" key="3">
    <source>
        <dbReference type="ARBA" id="ARBA00022989"/>
    </source>
</evidence>
<keyword evidence="2 5" id="KW-0812">Transmembrane</keyword>
<reference evidence="6" key="3">
    <citation type="submission" date="2025-09" db="UniProtKB">
        <authorList>
            <consortium name="Ensembl"/>
        </authorList>
    </citation>
    <scope>IDENTIFICATION</scope>
</reference>
<comment type="subcellular location">
    <subcellularLocation>
        <location evidence="1">Membrane</location>
        <topology evidence="1">Multi-pass membrane protein</topology>
    </subcellularLocation>
</comment>
<evidence type="ECO:0000313" key="6">
    <source>
        <dbReference type="Ensembl" id="ENSGACP00000040209.1"/>
    </source>
</evidence>
<evidence type="ECO:0000313" key="7">
    <source>
        <dbReference type="Proteomes" id="UP000007635"/>
    </source>
</evidence>
<organism evidence="6 7">
    <name type="scientific">Gasterosteus aculeatus aculeatus</name>
    <name type="common">three-spined stickleback</name>
    <dbReference type="NCBI Taxonomy" id="481459"/>
    <lineage>
        <taxon>Eukaryota</taxon>
        <taxon>Metazoa</taxon>
        <taxon>Chordata</taxon>
        <taxon>Craniata</taxon>
        <taxon>Vertebrata</taxon>
        <taxon>Euteleostomi</taxon>
        <taxon>Actinopterygii</taxon>
        <taxon>Neopterygii</taxon>
        <taxon>Teleostei</taxon>
        <taxon>Neoteleostei</taxon>
        <taxon>Acanthomorphata</taxon>
        <taxon>Eupercaria</taxon>
        <taxon>Perciformes</taxon>
        <taxon>Cottioidei</taxon>
        <taxon>Gasterosteales</taxon>
        <taxon>Gasterosteidae</taxon>
        <taxon>Gasterosteus</taxon>
    </lineage>
</organism>
<protein>
    <recommendedName>
        <fullName evidence="8">Transmembrane protein 182</fullName>
    </recommendedName>
</protein>
<feature type="transmembrane region" description="Helical" evidence="5">
    <location>
        <begin position="127"/>
        <end position="151"/>
    </location>
</feature>
<sequence length="242" mass="25934">MRVGAATLAAGLLALVGTLCFFLAFGTDYWLVASDNCGPHTLPTQTKPIEDGTESVEASPPSLTLHHEGFLWRCGFQVEPTVHATLATLFTNQPESKVCIHGYLFPLPVAMGQVPDPSYDATAVFRGFWTVLIILGLVAALTGSFLLVCGVPFASHKLYTLGGAFLIAAACSFLVTLLLYVLWMEAVDVERYVLQERAKECPHAQVSVLYGLSFVVAAAGVPLELVSGMLFMLVGRALRAAN</sequence>
<reference evidence="6 7" key="1">
    <citation type="journal article" date="2021" name="G3 (Bethesda)">
        <title>Improved contiguity of the threespine stickleback genome using long-read sequencing.</title>
        <authorList>
            <person name="Nath S."/>
            <person name="Shaw D.E."/>
            <person name="White M.A."/>
        </authorList>
    </citation>
    <scope>NUCLEOTIDE SEQUENCE [LARGE SCALE GENOMIC DNA]</scope>
    <source>
        <strain evidence="6 7">Lake Benthic</strain>
    </source>
</reference>
<proteinExistence type="predicted"/>
<dbReference type="InterPro" id="IPR004031">
    <property type="entry name" value="PMP22/EMP/MP20/Claudin"/>
</dbReference>
<dbReference type="InterPro" id="IPR026763">
    <property type="entry name" value="TMEM182"/>
</dbReference>
<dbReference type="KEGG" id="gat:120817220"/>
<feature type="transmembrane region" description="Helical" evidence="5">
    <location>
        <begin position="208"/>
        <end position="234"/>
    </location>
</feature>
<keyword evidence="7" id="KW-1185">Reference proteome</keyword>
<dbReference type="AlphaFoldDB" id="A0AAQ4PMV0"/>
<dbReference type="PANTHER" id="PTHR32012:SF2">
    <property type="entry name" value="TRANSMEMBRANE PROTEIN 182"/>
    <property type="match status" value="1"/>
</dbReference>
<dbReference type="Proteomes" id="UP000007635">
    <property type="component" value="Chromosome IV"/>
</dbReference>
<dbReference type="Ensembl" id="ENSGACT00000072821.1">
    <property type="protein sequence ID" value="ENSGACP00000040209.1"/>
    <property type="gene ID" value="ENSGACG00000025670.1"/>
</dbReference>
<dbReference type="Gene3D" id="1.20.140.150">
    <property type="match status" value="1"/>
</dbReference>
<evidence type="ECO:0000256" key="4">
    <source>
        <dbReference type="ARBA" id="ARBA00023136"/>
    </source>
</evidence>
<dbReference type="PANTHER" id="PTHR32012">
    <property type="entry name" value="TRANSMEMBRANE PROTEIN 182-RELATED"/>
    <property type="match status" value="1"/>
</dbReference>
<dbReference type="GO" id="GO:0016020">
    <property type="term" value="C:membrane"/>
    <property type="evidence" value="ECO:0007669"/>
    <property type="project" value="UniProtKB-SubCell"/>
</dbReference>
<dbReference type="GeneTree" id="ENSGT00390000017581"/>
<evidence type="ECO:0000256" key="2">
    <source>
        <dbReference type="ARBA" id="ARBA00022692"/>
    </source>
</evidence>
<feature type="transmembrane region" description="Helical" evidence="5">
    <location>
        <begin position="158"/>
        <end position="183"/>
    </location>
</feature>
<evidence type="ECO:0000256" key="5">
    <source>
        <dbReference type="SAM" id="Phobius"/>
    </source>
</evidence>